<dbReference type="HOGENOM" id="CLU_068659_0_0_2"/>
<dbReference type="SMR" id="A0A075WIX5"/>
<evidence type="ECO:0000313" key="7">
    <source>
        <dbReference type="EMBL" id="AIG99184.1"/>
    </source>
</evidence>
<feature type="active site" description="Schiff-base intermediate with substrate" evidence="5 6">
    <location>
        <position position="27"/>
    </location>
</feature>
<accession>A0A075WIX5</accession>
<keyword evidence="3 5" id="KW-0704">Schiff base</keyword>
<evidence type="ECO:0000256" key="5">
    <source>
        <dbReference type="HAMAP-Rule" id="MF_00681"/>
    </source>
</evidence>
<dbReference type="SUPFAM" id="SSF51366">
    <property type="entry name" value="Ribulose-phoshate binding barrel"/>
    <property type="match status" value="1"/>
</dbReference>
<feature type="active site" description="Proton acceptor" evidence="5 6">
    <location>
        <position position="86"/>
    </location>
</feature>
<dbReference type="Proteomes" id="UP000028501">
    <property type="component" value="Chromosome"/>
</dbReference>
<dbReference type="HAMAP" id="MF_00681">
    <property type="entry name" value="MfnB"/>
    <property type="match status" value="1"/>
</dbReference>
<keyword evidence="2 5" id="KW-0456">Lyase</keyword>
<dbReference type="SUPFAM" id="SSF51569">
    <property type="entry name" value="Aldolase"/>
    <property type="match status" value="1"/>
</dbReference>
<dbReference type="PIRSF" id="PIRSF015957">
    <property type="entry name" value="UCP015957"/>
    <property type="match status" value="1"/>
</dbReference>
<comment type="similarity">
    <text evidence="5">Belongs to the MfnB family.</text>
</comment>
<name>A0A075WIX5_ARCFL</name>
<dbReference type="InterPro" id="IPR007565">
    <property type="entry name" value="4HFCP_synth"/>
</dbReference>
<dbReference type="KEGG" id="afg:AFULGI_00024680"/>
<evidence type="ECO:0000256" key="2">
    <source>
        <dbReference type="ARBA" id="ARBA00023239"/>
    </source>
</evidence>
<dbReference type="GO" id="GO:2001120">
    <property type="term" value="P:methanofuran biosynthetic process"/>
    <property type="evidence" value="ECO:0007669"/>
    <property type="project" value="UniProtKB-UniRule"/>
</dbReference>
<evidence type="ECO:0000256" key="4">
    <source>
        <dbReference type="ARBA" id="ARBA00047628"/>
    </source>
</evidence>
<dbReference type="EC" id="4.2.3.153" evidence="5"/>
<comment type="pathway">
    <text evidence="5">Cofactor biosynthesis; methanofuran biosynthesis.</text>
</comment>
<evidence type="ECO:0000256" key="3">
    <source>
        <dbReference type="ARBA" id="ARBA00023270"/>
    </source>
</evidence>
<dbReference type="EMBL" id="CP006577">
    <property type="protein sequence ID" value="AIG99184.1"/>
    <property type="molecule type" value="Genomic_DNA"/>
</dbReference>
<proteinExistence type="inferred from homology"/>
<dbReference type="RefSeq" id="WP_010879685.1">
    <property type="nucleotide sequence ID" value="NZ_CP006577.1"/>
</dbReference>
<evidence type="ECO:0000256" key="6">
    <source>
        <dbReference type="PIRSR" id="PIRSR015957-1"/>
    </source>
</evidence>
<dbReference type="NCBIfam" id="NF002575">
    <property type="entry name" value="PRK02227.1-3"/>
    <property type="match status" value="1"/>
</dbReference>
<dbReference type="InterPro" id="IPR011060">
    <property type="entry name" value="RibuloseP-bd_barrel"/>
</dbReference>
<sequence length="235" mass="24939">MKVLVSPMSVAEAIEAIEGGADIIDVKNPAEGSLGANFPWVIREISELAKKYGKEISATTGDMPYKPGTASLAALGAAVAGADYIKVGLYGVKNAEEAYEMMVGVVRAVKDFDSSKKVVAAGYGDYYRISSVSPLDLPEAVAKAGADIVMVDTAIKDGTSLFDHMKIGDIESFVKLARDNGLMVALAGNISWNHIETLKELSPDIIGVRSIVCEGDRSSMIKRELVVKLMEAVHG</sequence>
<gene>
    <name evidence="5" type="primary">mfnB</name>
    <name evidence="7" type="ORF">AFULGI_00024680</name>
</gene>
<evidence type="ECO:0000256" key="1">
    <source>
        <dbReference type="ARBA" id="ARBA00003810"/>
    </source>
</evidence>
<comment type="catalytic activity">
    <reaction evidence="4 5">
        <text>2 D-glyceraldehyde 3-phosphate = 4-(hydroxymethyl)-2-furancarboxaldehyde phosphate + phosphate + 2 H2O</text>
        <dbReference type="Rhea" id="RHEA:43536"/>
        <dbReference type="ChEBI" id="CHEBI:15377"/>
        <dbReference type="ChEBI" id="CHEBI:43474"/>
        <dbReference type="ChEBI" id="CHEBI:59776"/>
        <dbReference type="ChEBI" id="CHEBI:83407"/>
        <dbReference type="EC" id="4.2.3.153"/>
    </reaction>
</comment>
<dbReference type="Pfam" id="PF04476">
    <property type="entry name" value="4HFCP_synth"/>
    <property type="match status" value="1"/>
</dbReference>
<evidence type="ECO:0000313" key="8">
    <source>
        <dbReference type="Proteomes" id="UP000028501"/>
    </source>
</evidence>
<comment type="function">
    <text evidence="1 5">Catalyzes the formation of 4-(hydroxymethyl)-2-furancarboxaldehyde phosphate (4-HFC-P) from two molecules of glyceraldehyde-3-P (GA-3-P).</text>
</comment>
<reference evidence="7 8" key="1">
    <citation type="submission" date="2013-07" db="EMBL/GenBank/DDBJ databases">
        <title>Genome of Archaeoglobus fulgidus.</title>
        <authorList>
            <person name="Fiebig A."/>
            <person name="Birkeland N.-K."/>
        </authorList>
    </citation>
    <scope>NUCLEOTIDE SEQUENCE [LARGE SCALE GENOMIC DNA]</scope>
    <source>
        <strain evidence="7 8">DSM 8774</strain>
    </source>
</reference>
<organism evidence="7 8">
    <name type="scientific">Archaeoglobus fulgidus DSM 8774</name>
    <dbReference type="NCBI Taxonomy" id="1344584"/>
    <lineage>
        <taxon>Archaea</taxon>
        <taxon>Methanobacteriati</taxon>
        <taxon>Methanobacteriota</taxon>
        <taxon>Archaeoglobi</taxon>
        <taxon>Archaeoglobales</taxon>
        <taxon>Archaeoglobaceae</taxon>
        <taxon>Archaeoglobus</taxon>
    </lineage>
</organism>
<dbReference type="AlphaFoldDB" id="A0A075WIX5"/>
<dbReference type="GeneID" id="24795945"/>
<dbReference type="GO" id="GO:0016830">
    <property type="term" value="F:carbon-carbon lyase activity"/>
    <property type="evidence" value="ECO:0007669"/>
    <property type="project" value="UniProtKB-UniRule"/>
</dbReference>
<protein>
    <recommendedName>
        <fullName evidence="5">(5-formylfuran-3-yl)methyl phosphate synthase</fullName>
        <ecNumber evidence="5">4.2.3.153</ecNumber>
    </recommendedName>
    <alternativeName>
        <fullName evidence="5">4-(hydroxymethyl)-2-furancarboxaldehyde-phosphate synthase</fullName>
        <shortName evidence="5">4-HFC-P synthase</shortName>
    </alternativeName>
</protein>
<dbReference type="UniPathway" id="UPA00080"/>
<dbReference type="InterPro" id="IPR035081">
    <property type="entry name" value="4HFCP_synth_arc"/>
</dbReference>